<evidence type="ECO:0000256" key="1">
    <source>
        <dbReference type="ARBA" id="ARBA00012417"/>
    </source>
</evidence>
<accession>C4K928</accession>
<name>C4K928_THASP</name>
<dbReference type="HOGENOM" id="CLU_030720_0_0_4"/>
<dbReference type="Proteomes" id="UP000321192">
    <property type="component" value="Unassembled WGS sequence"/>
</dbReference>
<dbReference type="Proteomes" id="UP000002186">
    <property type="component" value="Chromosome"/>
</dbReference>
<dbReference type="GO" id="GO:0005829">
    <property type="term" value="C:cytosol"/>
    <property type="evidence" value="ECO:0007669"/>
    <property type="project" value="TreeGrafter"/>
</dbReference>
<dbReference type="eggNOG" id="COG0322">
    <property type="taxonomic scope" value="Bacteria"/>
</dbReference>
<evidence type="ECO:0000313" key="7">
    <source>
        <dbReference type="EMBL" id="ACR02539.1"/>
    </source>
</evidence>
<dbReference type="STRING" id="85643.Tmz1t_3956"/>
<dbReference type="RefSeq" id="WP_012586251.1">
    <property type="nucleotide sequence ID" value="NC_011662.2"/>
</dbReference>
<dbReference type="Gene3D" id="3.40.1440.10">
    <property type="entry name" value="GIY-YIG endonuclease"/>
    <property type="match status" value="1"/>
</dbReference>
<reference evidence="8 10" key="3">
    <citation type="submission" date="2018-09" db="EMBL/GenBank/DDBJ databases">
        <title>Metagenome Assembled Genomes from an Advanced Water Purification Facility.</title>
        <authorList>
            <person name="Stamps B.W."/>
            <person name="Spear J.R."/>
        </authorList>
    </citation>
    <scope>NUCLEOTIDE SEQUENCE [LARGE SCALE GENOMIC DNA]</scope>
    <source>
        <strain evidence="8">Bin_27_1</strain>
    </source>
</reference>
<dbReference type="Pfam" id="PF00929">
    <property type="entry name" value="RNase_T"/>
    <property type="match status" value="1"/>
</dbReference>
<protein>
    <recommendedName>
        <fullName evidence="1">DNA-directed DNA polymerase</fullName>
        <ecNumber evidence="1">2.7.7.7</ecNumber>
    </recommendedName>
</protein>
<dbReference type="AlphaFoldDB" id="C4K928"/>
<dbReference type="PANTHER" id="PTHR30231">
    <property type="entry name" value="DNA POLYMERASE III SUBUNIT EPSILON"/>
    <property type="match status" value="1"/>
</dbReference>
<dbReference type="eggNOG" id="COG0847">
    <property type="taxonomic scope" value="Bacteria"/>
</dbReference>
<dbReference type="OrthoDB" id="9803913at2"/>
<dbReference type="SUPFAM" id="SSF82771">
    <property type="entry name" value="GIY-YIG endonuclease"/>
    <property type="match status" value="1"/>
</dbReference>
<comment type="subunit">
    <text evidence="3">DNA polymerase III contains a core (composed of alpha, epsilon and theta chains) that associates with a tau subunit. This core dimerizes to form the POLIII' complex. PolIII' associates with the gamma complex (composed of gamma, delta, delta', psi and chi chains) and with the beta chain to form the complete DNA polymerase III complex.</text>
</comment>
<dbReference type="EC" id="2.7.7.7" evidence="1"/>
<dbReference type="InterPro" id="IPR000305">
    <property type="entry name" value="GIY-YIG_endonuc"/>
</dbReference>
<dbReference type="CDD" id="cd06127">
    <property type="entry name" value="DEDDh"/>
    <property type="match status" value="1"/>
</dbReference>
<comment type="function">
    <text evidence="2">DNA polymerase III is a complex, multichain enzyme responsible for most of the replicative synthesis in bacteria. The epsilon subunit contain the editing function and is a proofreading 3'-5' exonuclease.</text>
</comment>
<evidence type="ECO:0000259" key="6">
    <source>
        <dbReference type="PROSITE" id="PS50164"/>
    </source>
</evidence>
<feature type="region of interest" description="Disordered" evidence="5">
    <location>
        <begin position="219"/>
        <end position="251"/>
    </location>
</feature>
<keyword evidence="9" id="KW-1185">Reference proteome</keyword>
<dbReference type="GO" id="GO:0003677">
    <property type="term" value="F:DNA binding"/>
    <property type="evidence" value="ECO:0007669"/>
    <property type="project" value="InterPro"/>
</dbReference>
<dbReference type="GO" id="GO:0003887">
    <property type="term" value="F:DNA-directed DNA polymerase activity"/>
    <property type="evidence" value="ECO:0007669"/>
    <property type="project" value="UniProtKB-EC"/>
</dbReference>
<dbReference type="SMART" id="SM00465">
    <property type="entry name" value="GIYc"/>
    <property type="match status" value="1"/>
</dbReference>
<dbReference type="PROSITE" id="PS50164">
    <property type="entry name" value="GIY_YIG"/>
    <property type="match status" value="1"/>
</dbReference>
<organism evidence="7 9">
    <name type="scientific">Thauera aminoaromatica</name>
    <dbReference type="NCBI Taxonomy" id="164330"/>
    <lineage>
        <taxon>Bacteria</taxon>
        <taxon>Pseudomonadati</taxon>
        <taxon>Pseudomonadota</taxon>
        <taxon>Betaproteobacteria</taxon>
        <taxon>Rhodocyclales</taxon>
        <taxon>Zoogloeaceae</taxon>
        <taxon>Thauera</taxon>
    </lineage>
</organism>
<dbReference type="GO" id="GO:0045004">
    <property type="term" value="P:DNA replication proofreading"/>
    <property type="evidence" value="ECO:0007669"/>
    <property type="project" value="TreeGrafter"/>
</dbReference>
<dbReference type="EMBL" id="SSFD01000409">
    <property type="protein sequence ID" value="TXH77855.1"/>
    <property type="molecule type" value="Genomic_DNA"/>
</dbReference>
<reference evidence="7 9" key="2">
    <citation type="journal article" date="2012" name="Stand. Genomic Sci.">
        <title>Complete genome sequence of Thauera aminoaromatica strain MZ1T.</title>
        <authorList>
            <person name="Jiang K."/>
            <person name="Sanseverino J."/>
            <person name="Chauhan A."/>
            <person name="Lucas S."/>
            <person name="Copeland A."/>
            <person name="Lapidus A."/>
            <person name="Del Rio T.G."/>
            <person name="Dalin E."/>
            <person name="Tice H."/>
            <person name="Bruce D."/>
            <person name="Goodwin L."/>
            <person name="Pitluck S."/>
            <person name="Sims D."/>
            <person name="Brettin T."/>
            <person name="Detter J.C."/>
            <person name="Han C."/>
            <person name="Chang Y.J."/>
            <person name="Larimer F."/>
            <person name="Land M."/>
            <person name="Hauser L."/>
            <person name="Kyrpides N.C."/>
            <person name="Mikhailova N."/>
            <person name="Moser S."/>
            <person name="Jegier P."/>
            <person name="Close D."/>
            <person name="Debruyn J.M."/>
            <person name="Wang Y."/>
            <person name="Layton A.C."/>
            <person name="Allen M.S."/>
            <person name="Sayler G.S."/>
        </authorList>
    </citation>
    <scope>NUCLEOTIDE SEQUENCE [LARGE SCALE GENOMIC DNA]</scope>
    <source>
        <strain evidence="7 9">MZ1T</strain>
    </source>
</reference>
<sequence length="502" mass="56653">MTPTLRSFPGGLAFVDIETTGGPAQRESITEIGIVQVDEDGVREWSTLVRPASRIPETIQRLTGIDDDMVADAPRFEDIADEVFDRLDGRLFVAHNARFDHGHLRAAFRRAGLDMRPQVLCTVKLSRRLFPDHRRHGLDHLIERHGLAVADRHRALGDARLLWQFWQKIHERFPPGHIDAAVRELIGHPSLPPHLDPEQIADLPDTPGVYLFYGERGGESSQLGGNDEADAEAEADPLGPGRARTGARDRKRHAPLQDLPLYIGKSTRLRSRVLSHFAADHSSDRELSLSQQVRRIEWIATAGEIGALLKEAELVKRLQPTHNRQLRRNRELCTWRLATDIVGDWRLELVHAADLDFGRRDDLYGFFRTRREATNRLRALARDHALCPPLLGLEKPPQGARCFDFQLKRCRGACHGGESPQAHALRLIEALHALKVEHWTWPGPVGLREGEAIHVVDGWRWLGTATDEAMLADLLEAGRPAFDHDIYKILVKAVRRLPVVQL</sequence>
<evidence type="ECO:0000313" key="9">
    <source>
        <dbReference type="Proteomes" id="UP000002186"/>
    </source>
</evidence>
<dbReference type="PANTHER" id="PTHR30231:SF37">
    <property type="entry name" value="EXODEOXYRIBONUCLEASE 10"/>
    <property type="match status" value="1"/>
</dbReference>
<gene>
    <name evidence="7" type="ordered locus">Tmz1t_3956</name>
    <name evidence="8" type="ORF">E6Q80_23950</name>
</gene>
<dbReference type="InterPro" id="IPR047296">
    <property type="entry name" value="GIY-YIG_UvrC_Cho"/>
</dbReference>
<comment type="catalytic activity">
    <reaction evidence="4">
        <text>DNA(n) + a 2'-deoxyribonucleoside 5'-triphosphate = DNA(n+1) + diphosphate</text>
        <dbReference type="Rhea" id="RHEA:22508"/>
        <dbReference type="Rhea" id="RHEA-COMP:17339"/>
        <dbReference type="Rhea" id="RHEA-COMP:17340"/>
        <dbReference type="ChEBI" id="CHEBI:33019"/>
        <dbReference type="ChEBI" id="CHEBI:61560"/>
        <dbReference type="ChEBI" id="CHEBI:173112"/>
        <dbReference type="EC" id="2.7.7.7"/>
    </reaction>
</comment>
<dbReference type="FunFam" id="3.30.420.10:FF:000045">
    <property type="entry name" value="3'-5' exonuclease DinG"/>
    <property type="match status" value="1"/>
</dbReference>
<evidence type="ECO:0000256" key="2">
    <source>
        <dbReference type="ARBA" id="ARBA00025483"/>
    </source>
</evidence>
<dbReference type="InterPro" id="IPR006054">
    <property type="entry name" value="DnaQ"/>
</dbReference>
<dbReference type="GO" id="GO:0006289">
    <property type="term" value="P:nucleotide-excision repair"/>
    <property type="evidence" value="ECO:0007669"/>
    <property type="project" value="InterPro"/>
</dbReference>
<dbReference type="InterPro" id="IPR036397">
    <property type="entry name" value="RNaseH_sf"/>
</dbReference>
<evidence type="ECO:0000313" key="8">
    <source>
        <dbReference type="EMBL" id="TXH77855.1"/>
    </source>
</evidence>
<dbReference type="GO" id="GO:0008408">
    <property type="term" value="F:3'-5' exonuclease activity"/>
    <property type="evidence" value="ECO:0007669"/>
    <property type="project" value="TreeGrafter"/>
</dbReference>
<dbReference type="SUPFAM" id="SSF53098">
    <property type="entry name" value="Ribonuclease H-like"/>
    <property type="match status" value="1"/>
</dbReference>
<feature type="domain" description="GIY-YIG" evidence="6">
    <location>
        <begin position="205"/>
        <end position="324"/>
    </location>
</feature>
<evidence type="ECO:0000313" key="10">
    <source>
        <dbReference type="Proteomes" id="UP000321192"/>
    </source>
</evidence>
<dbReference type="KEGG" id="tmz:Tmz1t_3956"/>
<evidence type="ECO:0000256" key="3">
    <source>
        <dbReference type="ARBA" id="ARBA00026073"/>
    </source>
</evidence>
<dbReference type="Gene3D" id="3.30.420.10">
    <property type="entry name" value="Ribonuclease H-like superfamily/Ribonuclease H"/>
    <property type="match status" value="1"/>
</dbReference>
<dbReference type="SMART" id="SM00479">
    <property type="entry name" value="EXOIII"/>
    <property type="match status" value="1"/>
</dbReference>
<dbReference type="CDD" id="cd10434">
    <property type="entry name" value="GIY-YIG_UvrC_Cho"/>
    <property type="match status" value="1"/>
</dbReference>
<dbReference type="InterPro" id="IPR013520">
    <property type="entry name" value="Ribonucl_H"/>
</dbReference>
<accession>A0A5C7S4F7</accession>
<reference evidence="9" key="1">
    <citation type="submission" date="2009-05" db="EMBL/GenBank/DDBJ databases">
        <title>Complete sequence of chromosome of Thauera sp. MZ1T.</title>
        <authorList>
            <consortium name="US DOE Joint Genome Institute"/>
            <person name="Lucas S."/>
            <person name="Copeland A."/>
            <person name="Lapidus A."/>
            <person name="Glavina del Rio T."/>
            <person name="Dalin E."/>
            <person name="Tice H."/>
            <person name="Bruce D."/>
            <person name="Goodwin L."/>
            <person name="Pitluck S."/>
            <person name="Sims D."/>
            <person name="Brettin T."/>
            <person name="Detter J.C."/>
            <person name="Han C."/>
            <person name="Larimer F."/>
            <person name="Land M."/>
            <person name="Hauser L."/>
            <person name="Kyrpides N."/>
            <person name="Mikhailova N."/>
            <person name="Sayler G.S."/>
        </authorList>
    </citation>
    <scope>NUCLEOTIDE SEQUENCE [LARGE SCALE GENOMIC DNA]</scope>
    <source>
        <strain evidence="9">MZ1T</strain>
    </source>
</reference>
<dbReference type="InterPro" id="IPR035901">
    <property type="entry name" value="GIY-YIG_endonuc_sf"/>
</dbReference>
<dbReference type="NCBIfam" id="TIGR00573">
    <property type="entry name" value="dnaq"/>
    <property type="match status" value="1"/>
</dbReference>
<evidence type="ECO:0000256" key="4">
    <source>
        <dbReference type="ARBA" id="ARBA00049244"/>
    </source>
</evidence>
<dbReference type="EMBL" id="CP001281">
    <property type="protein sequence ID" value="ACR02539.1"/>
    <property type="molecule type" value="Genomic_DNA"/>
</dbReference>
<dbReference type="InterPro" id="IPR012337">
    <property type="entry name" value="RNaseH-like_sf"/>
</dbReference>
<evidence type="ECO:0000256" key="5">
    <source>
        <dbReference type="SAM" id="MobiDB-lite"/>
    </source>
</evidence>
<proteinExistence type="predicted"/>